<proteinExistence type="predicted"/>
<evidence type="ECO:0000256" key="1">
    <source>
        <dbReference type="SAM" id="MobiDB-lite"/>
    </source>
</evidence>
<keyword evidence="3" id="KW-1185">Reference proteome</keyword>
<dbReference type="AlphaFoldDB" id="A0A165NF46"/>
<dbReference type="STRING" id="1314782.A0A165NF46"/>
<accession>A0A165NF46</accession>
<name>A0A165NF46_9AGAM</name>
<dbReference type="Proteomes" id="UP000076761">
    <property type="component" value="Unassembled WGS sequence"/>
</dbReference>
<feature type="region of interest" description="Disordered" evidence="1">
    <location>
        <begin position="1"/>
        <end position="62"/>
    </location>
</feature>
<protein>
    <submittedName>
        <fullName evidence="2">Uncharacterized protein</fullName>
    </submittedName>
</protein>
<reference evidence="2 3" key="1">
    <citation type="journal article" date="2016" name="Mol. Biol. Evol.">
        <title>Comparative Genomics of Early-Diverging Mushroom-Forming Fungi Provides Insights into the Origins of Lignocellulose Decay Capabilities.</title>
        <authorList>
            <person name="Nagy L.G."/>
            <person name="Riley R."/>
            <person name="Tritt A."/>
            <person name="Adam C."/>
            <person name="Daum C."/>
            <person name="Floudas D."/>
            <person name="Sun H."/>
            <person name="Yadav J.S."/>
            <person name="Pangilinan J."/>
            <person name="Larsson K.H."/>
            <person name="Matsuura K."/>
            <person name="Barry K."/>
            <person name="Labutti K."/>
            <person name="Kuo R."/>
            <person name="Ohm R.A."/>
            <person name="Bhattacharya S.S."/>
            <person name="Shirouzu T."/>
            <person name="Yoshinaga Y."/>
            <person name="Martin F.M."/>
            <person name="Grigoriev I.V."/>
            <person name="Hibbett D.S."/>
        </authorList>
    </citation>
    <scope>NUCLEOTIDE SEQUENCE [LARGE SCALE GENOMIC DNA]</scope>
    <source>
        <strain evidence="2 3">HHB14362 ss-1</strain>
    </source>
</reference>
<organism evidence="2 3">
    <name type="scientific">Neolentinus lepideus HHB14362 ss-1</name>
    <dbReference type="NCBI Taxonomy" id="1314782"/>
    <lineage>
        <taxon>Eukaryota</taxon>
        <taxon>Fungi</taxon>
        <taxon>Dikarya</taxon>
        <taxon>Basidiomycota</taxon>
        <taxon>Agaricomycotina</taxon>
        <taxon>Agaricomycetes</taxon>
        <taxon>Gloeophyllales</taxon>
        <taxon>Gloeophyllaceae</taxon>
        <taxon>Neolentinus</taxon>
    </lineage>
</organism>
<dbReference type="EMBL" id="KV425638">
    <property type="protein sequence ID" value="KZT19554.1"/>
    <property type="molecule type" value="Genomic_DNA"/>
</dbReference>
<feature type="compositionally biased region" description="Basic and acidic residues" evidence="1">
    <location>
        <begin position="33"/>
        <end position="62"/>
    </location>
</feature>
<feature type="compositionally biased region" description="Low complexity" evidence="1">
    <location>
        <begin position="22"/>
        <end position="32"/>
    </location>
</feature>
<dbReference type="OrthoDB" id="2799468at2759"/>
<dbReference type="InParanoid" id="A0A165NF46"/>
<feature type="non-terminal residue" evidence="2">
    <location>
        <position position="1"/>
    </location>
</feature>
<sequence>LVSESRCPHNILGHRPHPDSLAAGAEAQSAAAKHPEVPGSVDERELNRAELRETAVEDASRI</sequence>
<evidence type="ECO:0000313" key="2">
    <source>
        <dbReference type="EMBL" id="KZT19554.1"/>
    </source>
</evidence>
<gene>
    <name evidence="2" type="ORF">NEOLEDRAFT_1141901</name>
</gene>
<evidence type="ECO:0000313" key="3">
    <source>
        <dbReference type="Proteomes" id="UP000076761"/>
    </source>
</evidence>